<proteinExistence type="predicted"/>
<evidence type="ECO:0000259" key="5">
    <source>
        <dbReference type="PROSITE" id="PS51635"/>
    </source>
</evidence>
<sequence length="506" mass="53826">MENMQTEPLDVSGTKRASDSPDDRDRKKSRGNAPSTATVEGESAEQPILTGSIGTRNDRTGKAPVSALPKSTKAVVLNEVLPPPAGAQNKGRVNNVAMTHSLSDNLPAQKKRTPQVMYPPSADFIFSQTIPSSNIATSSNRSIRKWLFSTILIVSCCCAAAFFQRAPSIRTFDHVIPPKHVVDTVAKGGVVDKNVQGQMDAFLSNVTLREFLTDPSGFHLGMAPSFFGFYGYFGSLAAWDEGLVTANQTSFLDTDKILSVAGASAGAMAAMLLAVGIPPRKAADFVGTIDLTTFADPPGVLSAFKGDKFEQLMFEFIQSQVPADHSMQMQDSKIPVAVTGFDLQTLSTLVMTEGCVARSARASATFPFLFQPVHWLGGSDSESDSQDYVLIDGGVEDNCGLEGLSTMEPGLQKRVVNMVVGNFGGVGTGVPPGPSEMPSGLSTSELLSISIRNLPQCGPWAMENGPIAVEGARRAMLASLDLPLYRGKEDGHYELHIDASSFVPAA</sequence>
<keyword evidence="7" id="KW-1185">Reference proteome</keyword>
<keyword evidence="4" id="KW-0812">Transmembrane</keyword>
<dbReference type="GO" id="GO:0016787">
    <property type="term" value="F:hydrolase activity"/>
    <property type="evidence" value="ECO:0007669"/>
    <property type="project" value="UniProtKB-UniRule"/>
</dbReference>
<keyword evidence="2" id="KW-0442">Lipid degradation</keyword>
<dbReference type="InterPro" id="IPR016035">
    <property type="entry name" value="Acyl_Trfase/lysoPLipase"/>
</dbReference>
<comment type="caution">
    <text evidence="2">Lacks conserved residue(s) required for the propagation of feature annotation.</text>
</comment>
<feature type="compositionally biased region" description="Basic and acidic residues" evidence="3">
    <location>
        <begin position="16"/>
        <end position="26"/>
    </location>
</feature>
<keyword evidence="1 2" id="KW-0443">Lipid metabolism</keyword>
<feature type="transmembrane region" description="Helical" evidence="4">
    <location>
        <begin position="257"/>
        <end position="277"/>
    </location>
</feature>
<keyword evidence="2" id="KW-0378">Hydrolase</keyword>
<gene>
    <name evidence="6" type="ORF">SEMRO_655_G182210.1</name>
</gene>
<feature type="short sequence motif" description="GXSXG" evidence="2">
    <location>
        <begin position="262"/>
        <end position="266"/>
    </location>
</feature>
<feature type="transmembrane region" description="Helical" evidence="4">
    <location>
        <begin position="218"/>
        <end position="237"/>
    </location>
</feature>
<keyword evidence="4" id="KW-0472">Membrane</keyword>
<feature type="active site" description="Nucleophile" evidence="2">
    <location>
        <position position="264"/>
    </location>
</feature>
<dbReference type="AlphaFoldDB" id="A0A9N8HHS2"/>
<evidence type="ECO:0000256" key="4">
    <source>
        <dbReference type="SAM" id="Phobius"/>
    </source>
</evidence>
<feature type="domain" description="PNPLA" evidence="5">
    <location>
        <begin position="220"/>
        <end position="405"/>
    </location>
</feature>
<dbReference type="Gene3D" id="3.40.1090.10">
    <property type="entry name" value="Cytosolic phospholipase A2 catalytic domain"/>
    <property type="match status" value="2"/>
</dbReference>
<evidence type="ECO:0000256" key="1">
    <source>
        <dbReference type="ARBA" id="ARBA00023098"/>
    </source>
</evidence>
<dbReference type="PROSITE" id="PS51635">
    <property type="entry name" value="PNPLA"/>
    <property type="match status" value="1"/>
</dbReference>
<keyword evidence="4" id="KW-1133">Transmembrane helix</keyword>
<feature type="short sequence motif" description="DGA/G" evidence="2">
    <location>
        <begin position="392"/>
        <end position="394"/>
    </location>
</feature>
<dbReference type="Pfam" id="PF01734">
    <property type="entry name" value="Patatin"/>
    <property type="match status" value="1"/>
</dbReference>
<evidence type="ECO:0000313" key="6">
    <source>
        <dbReference type="EMBL" id="CAB9514466.1"/>
    </source>
</evidence>
<feature type="active site" description="Proton acceptor" evidence="2">
    <location>
        <position position="392"/>
    </location>
</feature>
<reference evidence="6" key="1">
    <citation type="submission" date="2020-06" db="EMBL/GenBank/DDBJ databases">
        <authorList>
            <consortium name="Plant Systems Biology data submission"/>
        </authorList>
    </citation>
    <scope>NUCLEOTIDE SEQUENCE</scope>
    <source>
        <strain evidence="6">D6</strain>
    </source>
</reference>
<dbReference type="Proteomes" id="UP001153069">
    <property type="component" value="Unassembled WGS sequence"/>
</dbReference>
<evidence type="ECO:0000256" key="2">
    <source>
        <dbReference type="PROSITE-ProRule" id="PRU01161"/>
    </source>
</evidence>
<comment type="caution">
    <text evidence="6">The sequence shown here is derived from an EMBL/GenBank/DDBJ whole genome shotgun (WGS) entry which is preliminary data.</text>
</comment>
<protein>
    <submittedName>
        <fullName evidence="6">K07001 NTE family protein</fullName>
    </submittedName>
</protein>
<evidence type="ECO:0000256" key="3">
    <source>
        <dbReference type="SAM" id="MobiDB-lite"/>
    </source>
</evidence>
<organism evidence="6 7">
    <name type="scientific">Seminavis robusta</name>
    <dbReference type="NCBI Taxonomy" id="568900"/>
    <lineage>
        <taxon>Eukaryota</taxon>
        <taxon>Sar</taxon>
        <taxon>Stramenopiles</taxon>
        <taxon>Ochrophyta</taxon>
        <taxon>Bacillariophyta</taxon>
        <taxon>Bacillariophyceae</taxon>
        <taxon>Bacillariophycidae</taxon>
        <taxon>Naviculales</taxon>
        <taxon>Naviculaceae</taxon>
        <taxon>Seminavis</taxon>
    </lineage>
</organism>
<feature type="transmembrane region" description="Helical" evidence="4">
    <location>
        <begin position="146"/>
        <end position="163"/>
    </location>
</feature>
<dbReference type="GO" id="GO:0016042">
    <property type="term" value="P:lipid catabolic process"/>
    <property type="evidence" value="ECO:0007669"/>
    <property type="project" value="UniProtKB-UniRule"/>
</dbReference>
<dbReference type="InterPro" id="IPR002641">
    <property type="entry name" value="PNPLA_dom"/>
</dbReference>
<dbReference type="OrthoDB" id="48624at2759"/>
<dbReference type="EMBL" id="CAICTM010000654">
    <property type="protein sequence ID" value="CAB9514466.1"/>
    <property type="molecule type" value="Genomic_DNA"/>
</dbReference>
<accession>A0A9N8HHS2</accession>
<feature type="region of interest" description="Disordered" evidence="3">
    <location>
        <begin position="1"/>
        <end position="67"/>
    </location>
</feature>
<evidence type="ECO:0000313" key="7">
    <source>
        <dbReference type="Proteomes" id="UP001153069"/>
    </source>
</evidence>
<dbReference type="SUPFAM" id="SSF52151">
    <property type="entry name" value="FabD/lysophospholipase-like"/>
    <property type="match status" value="1"/>
</dbReference>
<name>A0A9N8HHS2_9STRA</name>